<dbReference type="AlphaFoldDB" id="A0A2V3IYI0"/>
<gene>
    <name evidence="2" type="ORF">BWQ96_04067</name>
</gene>
<name>A0A2V3IYI0_9FLOR</name>
<feature type="compositionally biased region" description="Basic and acidic residues" evidence="1">
    <location>
        <begin position="272"/>
        <end position="282"/>
    </location>
</feature>
<evidence type="ECO:0000313" key="2">
    <source>
        <dbReference type="EMBL" id="PXF46190.1"/>
    </source>
</evidence>
<dbReference type="OrthoDB" id="10544078at2759"/>
<feature type="compositionally biased region" description="Polar residues" evidence="1">
    <location>
        <begin position="248"/>
        <end position="258"/>
    </location>
</feature>
<evidence type="ECO:0000256" key="1">
    <source>
        <dbReference type="SAM" id="MobiDB-lite"/>
    </source>
</evidence>
<comment type="caution">
    <text evidence="2">The sequence shown here is derived from an EMBL/GenBank/DDBJ whole genome shotgun (WGS) entry which is preliminary data.</text>
</comment>
<reference evidence="2 3" key="1">
    <citation type="journal article" date="2018" name="Mol. Biol. Evol.">
        <title>Analysis of the draft genome of the red seaweed Gracilariopsis chorda provides insights into genome size evolution in Rhodophyta.</title>
        <authorList>
            <person name="Lee J."/>
            <person name="Yang E.C."/>
            <person name="Graf L."/>
            <person name="Yang J.H."/>
            <person name="Qiu H."/>
            <person name="Zel Zion U."/>
            <person name="Chan C.X."/>
            <person name="Stephens T.G."/>
            <person name="Weber A.P.M."/>
            <person name="Boo G.H."/>
            <person name="Boo S.M."/>
            <person name="Kim K.M."/>
            <person name="Shin Y."/>
            <person name="Jung M."/>
            <person name="Lee S.J."/>
            <person name="Yim H.S."/>
            <person name="Lee J.H."/>
            <person name="Bhattacharya D."/>
            <person name="Yoon H.S."/>
        </authorList>
    </citation>
    <scope>NUCLEOTIDE SEQUENCE [LARGE SCALE GENOMIC DNA]</scope>
    <source>
        <strain evidence="2 3">SKKU-2015</strain>
        <tissue evidence="2">Whole body</tissue>
    </source>
</reference>
<feature type="region of interest" description="Disordered" evidence="1">
    <location>
        <begin position="1"/>
        <end position="61"/>
    </location>
</feature>
<feature type="compositionally biased region" description="Basic and acidic residues" evidence="1">
    <location>
        <begin position="329"/>
        <end position="341"/>
    </location>
</feature>
<organism evidence="2 3">
    <name type="scientific">Gracilariopsis chorda</name>
    <dbReference type="NCBI Taxonomy" id="448386"/>
    <lineage>
        <taxon>Eukaryota</taxon>
        <taxon>Rhodophyta</taxon>
        <taxon>Florideophyceae</taxon>
        <taxon>Rhodymeniophycidae</taxon>
        <taxon>Gracilariales</taxon>
        <taxon>Gracilariaceae</taxon>
        <taxon>Gracilariopsis</taxon>
    </lineage>
</organism>
<dbReference type="Proteomes" id="UP000247409">
    <property type="component" value="Unassembled WGS sequence"/>
</dbReference>
<feature type="compositionally biased region" description="Basic and acidic residues" evidence="1">
    <location>
        <begin position="82"/>
        <end position="109"/>
    </location>
</feature>
<protein>
    <submittedName>
        <fullName evidence="2">Uncharacterized protein</fullName>
    </submittedName>
</protein>
<feature type="compositionally biased region" description="Polar residues" evidence="1">
    <location>
        <begin position="426"/>
        <end position="452"/>
    </location>
</feature>
<keyword evidence="3" id="KW-1185">Reference proteome</keyword>
<proteinExistence type="predicted"/>
<evidence type="ECO:0000313" key="3">
    <source>
        <dbReference type="Proteomes" id="UP000247409"/>
    </source>
</evidence>
<dbReference type="EMBL" id="NBIV01000043">
    <property type="protein sequence ID" value="PXF46190.1"/>
    <property type="molecule type" value="Genomic_DNA"/>
</dbReference>
<feature type="region of interest" description="Disordered" evidence="1">
    <location>
        <begin position="426"/>
        <end position="453"/>
    </location>
</feature>
<accession>A0A2V3IYI0</accession>
<feature type="compositionally biased region" description="Basic and acidic residues" evidence="1">
    <location>
        <begin position="194"/>
        <end position="205"/>
    </location>
</feature>
<feature type="region of interest" description="Disordered" evidence="1">
    <location>
        <begin position="77"/>
        <end position="354"/>
    </location>
</feature>
<sequence length="619" mass="68570">MPPKREDMESSSSNLSSVVRLDESDGDYKTPSTSLFGGQGEDGSDSEGRESGPLEISPVQQLLFDDIDIPSAIDSLKKRSKGEKVEKDAEVVYEREKRRPRRTNDRFESDSISNALGIIPIEEETAVEPHSEDFVQFSEDDESEEEAKSVRVIPGLQGLFSENDESSHEERTSRKSRTPKAPDSELEMFSPRLSNDELDRHERTSRGPLPRLPLIYEPKAKKTAKRTTTDPSAGPLPKLPQKVDPKANQKTRQTTTDPSAGRLPRRLQLPETKAEKTAKKTTTDSSARPLIRRPLGSRRKTLIDLSVKESVIEDSNGDEEKKSRHRAPRVQEEKVSEKSPESRSSATIESDIKVVSPPRKGVIMRANTHKTNVNGIRKAETGKIMSRDELLTEQKSMLLKENPIPKSLNPAAFSEEDDVMSRRPSTLFNFSSSESDGVTSGQRGKLGSQTDDGSFLEGGLLDKASASYTYHEVHSGSSSKFSENGSSSGIVNRLGSSFKKAKNAVARKSVTELPDVGGTDLLLAGTVDEAVLRICYVCRKKLKCKVFVKNTGRKIKVECDEDRKAGRYLRATLVLKAVGGDNSACAVNIRQSRHDGMKTTFARLWEFYQELEKGLQELG</sequence>